<dbReference type="Pfam" id="PF00007">
    <property type="entry name" value="Cys_knot"/>
    <property type="match status" value="1"/>
</dbReference>
<evidence type="ECO:0000256" key="7">
    <source>
        <dbReference type="ARBA" id="ARBA00023157"/>
    </source>
</evidence>
<dbReference type="GO" id="GO:0005737">
    <property type="term" value="C:cytoplasm"/>
    <property type="evidence" value="ECO:0007669"/>
    <property type="project" value="TreeGrafter"/>
</dbReference>
<evidence type="ECO:0000256" key="10">
    <source>
        <dbReference type="ARBA" id="ARBA00077521"/>
    </source>
</evidence>
<evidence type="ECO:0000259" key="12">
    <source>
        <dbReference type="Pfam" id="PF00007"/>
    </source>
</evidence>
<comment type="function">
    <text evidence="1">Involved in gametogenesis and steroidogenesis.</text>
</comment>
<dbReference type="FunFam" id="2.10.90.10:FF:000007">
    <property type="entry name" value="Luteinizing hormone beta subunit"/>
    <property type="match status" value="1"/>
</dbReference>
<dbReference type="SMART" id="SM00068">
    <property type="entry name" value="GHB"/>
    <property type="match status" value="1"/>
</dbReference>
<evidence type="ECO:0000256" key="4">
    <source>
        <dbReference type="ARBA" id="ARBA00011870"/>
    </source>
</evidence>
<dbReference type="GeneTree" id="ENSGT00940000158152"/>
<dbReference type="GO" id="GO:0007186">
    <property type="term" value="P:G protein-coupled receptor signaling pathway"/>
    <property type="evidence" value="ECO:0007669"/>
    <property type="project" value="TreeGrafter"/>
</dbReference>
<dbReference type="GO" id="GO:0005179">
    <property type="term" value="F:hormone activity"/>
    <property type="evidence" value="ECO:0007669"/>
    <property type="project" value="UniProtKB-KW"/>
</dbReference>
<dbReference type="CDD" id="cd00069">
    <property type="entry name" value="GHB_like"/>
    <property type="match status" value="1"/>
</dbReference>
<dbReference type="GO" id="GO:0010817">
    <property type="term" value="P:regulation of hormone levels"/>
    <property type="evidence" value="ECO:0007669"/>
    <property type="project" value="UniProtKB-ARBA"/>
</dbReference>
<evidence type="ECO:0000256" key="6">
    <source>
        <dbReference type="ARBA" id="ARBA00022702"/>
    </source>
</evidence>
<dbReference type="STRING" id="303518.ENSPNYP00000020967"/>
<dbReference type="GO" id="GO:0005615">
    <property type="term" value="C:extracellular space"/>
    <property type="evidence" value="ECO:0007669"/>
    <property type="project" value="TreeGrafter"/>
</dbReference>
<keyword evidence="7" id="KW-1015">Disulfide bond</keyword>
<dbReference type="PANTHER" id="PTHR11515:SF29">
    <property type="entry name" value="THYROTROPIN SUBUNIT BETA-LIKE"/>
    <property type="match status" value="1"/>
</dbReference>
<dbReference type="InterPro" id="IPR006208">
    <property type="entry name" value="Glyco_hormone_CN"/>
</dbReference>
<keyword evidence="8" id="KW-0325">Glycoprotein</keyword>
<evidence type="ECO:0000256" key="8">
    <source>
        <dbReference type="ARBA" id="ARBA00023180"/>
    </source>
</evidence>
<keyword evidence="6" id="KW-0372">Hormone</keyword>
<protein>
    <recommendedName>
        <fullName evidence="9">Gonadotropin subunit beta-2</fullName>
    </recommendedName>
    <alternativeName>
        <fullName evidence="10">GTH-II-beta</fullName>
    </alternativeName>
    <alternativeName>
        <fullName evidence="11">Gonadotropin beta-II chain</fullName>
    </alternativeName>
</protein>
<comment type="subcellular location">
    <subcellularLocation>
        <location evidence="2">Secreted</location>
    </subcellularLocation>
</comment>
<evidence type="ECO:0000256" key="3">
    <source>
        <dbReference type="ARBA" id="ARBA00006552"/>
    </source>
</evidence>
<comment type="subunit">
    <text evidence="4">Heterodimer of an alpha and a beta chain.</text>
</comment>
<dbReference type="Gene3D" id="2.10.90.10">
    <property type="entry name" value="Cystine-knot cytokines"/>
    <property type="match status" value="1"/>
</dbReference>
<dbReference type="InterPro" id="IPR001545">
    <property type="entry name" value="Gonadotropin_bsu"/>
</dbReference>
<dbReference type="InterPro" id="IPR018245">
    <property type="entry name" value="Gonadotropin_bsu_CS"/>
</dbReference>
<proteinExistence type="inferred from homology"/>
<dbReference type="Ensembl" id="ENSPNYT00000021471.1">
    <property type="protein sequence ID" value="ENSPNYP00000020967.1"/>
    <property type="gene ID" value="ENSPNYG00000015528.1"/>
</dbReference>
<evidence type="ECO:0000256" key="2">
    <source>
        <dbReference type="ARBA" id="ARBA00004613"/>
    </source>
</evidence>
<evidence type="ECO:0000256" key="5">
    <source>
        <dbReference type="ARBA" id="ARBA00022525"/>
    </source>
</evidence>
<reference evidence="13" key="1">
    <citation type="submission" date="2023-09" db="UniProtKB">
        <authorList>
            <consortium name="Ensembl"/>
        </authorList>
    </citation>
    <scope>IDENTIFICATION</scope>
</reference>
<dbReference type="AlphaFoldDB" id="A0A3B4GDC6"/>
<evidence type="ECO:0000256" key="1">
    <source>
        <dbReference type="ARBA" id="ARBA00003920"/>
    </source>
</evidence>
<dbReference type="PROSITE" id="PS00261">
    <property type="entry name" value="GLYCO_HORMONE_BETA_1"/>
    <property type="match status" value="1"/>
</dbReference>
<name>A0A3B4GDC6_9CICH</name>
<dbReference type="InterPro" id="IPR029034">
    <property type="entry name" value="Cystine-knot_cytokine"/>
</dbReference>
<dbReference type="PANTHER" id="PTHR11515">
    <property type="entry name" value="GLYCOPROTEIN HORMONE BETA CHAIN"/>
    <property type="match status" value="1"/>
</dbReference>
<accession>A0A3B4GDC6</accession>
<feature type="domain" description="Glycoprotein hormone subunit beta" evidence="12">
    <location>
        <begin position="46"/>
        <end position="142"/>
    </location>
</feature>
<sequence length="179" mass="20295">MAPFFSILGGNSKVLAAGEKRIVYRWKSPRKQIITYVHPLFICGCLANYTLWIEKQDCTQCVAINTTICSGYCYTQDTNLRGRFGRTFLIQRSCVPLSLVYRAAHIPGCPKDVNPQLYYPAAHCCSCRRCDTRTHRCVRTSRIPYDQCFTTLDSVKKQNQSAVEISQYSNTSSSALARK</sequence>
<evidence type="ECO:0000256" key="9">
    <source>
        <dbReference type="ARBA" id="ARBA00069434"/>
    </source>
</evidence>
<evidence type="ECO:0000256" key="11">
    <source>
        <dbReference type="ARBA" id="ARBA00081883"/>
    </source>
</evidence>
<evidence type="ECO:0000313" key="13">
    <source>
        <dbReference type="Ensembl" id="ENSPNYP00000020967.1"/>
    </source>
</evidence>
<organism evidence="13">
    <name type="scientific">Pundamilia nyererei</name>
    <dbReference type="NCBI Taxonomy" id="303518"/>
    <lineage>
        <taxon>Eukaryota</taxon>
        <taxon>Metazoa</taxon>
        <taxon>Chordata</taxon>
        <taxon>Craniata</taxon>
        <taxon>Vertebrata</taxon>
        <taxon>Euteleostomi</taxon>
        <taxon>Actinopterygii</taxon>
        <taxon>Neopterygii</taxon>
        <taxon>Teleostei</taxon>
        <taxon>Neoteleostei</taxon>
        <taxon>Acanthomorphata</taxon>
        <taxon>Ovalentaria</taxon>
        <taxon>Cichlomorphae</taxon>
        <taxon>Cichliformes</taxon>
        <taxon>Cichlidae</taxon>
        <taxon>African cichlids</taxon>
        <taxon>Pseudocrenilabrinae</taxon>
        <taxon>Haplochromini</taxon>
        <taxon>Pundamilia</taxon>
    </lineage>
</organism>
<dbReference type="SUPFAM" id="SSF57501">
    <property type="entry name" value="Cystine-knot cytokines"/>
    <property type="match status" value="1"/>
</dbReference>
<comment type="similarity">
    <text evidence="3">Belongs to the glycoprotein hormones subunit beta family.</text>
</comment>
<keyword evidence="5" id="KW-0964">Secreted</keyword>